<dbReference type="GO" id="GO:0016491">
    <property type="term" value="F:oxidoreductase activity"/>
    <property type="evidence" value="ECO:0007669"/>
    <property type="project" value="UniProtKB-KW"/>
</dbReference>
<proteinExistence type="predicted"/>
<accession>A0A835DI38</accession>
<dbReference type="Proteomes" id="UP000655225">
    <property type="component" value="Unassembled WGS sequence"/>
</dbReference>
<dbReference type="PANTHER" id="PTHR10696">
    <property type="entry name" value="GAMMA-BUTYROBETAINE HYDROXYLASE-RELATED"/>
    <property type="match status" value="1"/>
</dbReference>
<gene>
    <name evidence="3" type="ORF">HHK36_009133</name>
</gene>
<evidence type="ECO:0000259" key="2">
    <source>
        <dbReference type="Pfam" id="PF02668"/>
    </source>
</evidence>
<evidence type="ECO:0000313" key="4">
    <source>
        <dbReference type="Proteomes" id="UP000655225"/>
    </source>
</evidence>
<dbReference type="InterPro" id="IPR042098">
    <property type="entry name" value="TauD-like_sf"/>
</dbReference>
<dbReference type="InterPro" id="IPR003819">
    <property type="entry name" value="TauD/TfdA-like"/>
</dbReference>
<dbReference type="Pfam" id="PF02668">
    <property type="entry name" value="TauD"/>
    <property type="match status" value="1"/>
</dbReference>
<dbReference type="EMBL" id="JABCRI010000006">
    <property type="protein sequence ID" value="KAF8404251.1"/>
    <property type="molecule type" value="Genomic_DNA"/>
</dbReference>
<dbReference type="AlphaFoldDB" id="A0A835DI38"/>
<protein>
    <recommendedName>
        <fullName evidence="2">TauD/TfdA-like domain-containing protein</fullName>
    </recommendedName>
</protein>
<evidence type="ECO:0000313" key="3">
    <source>
        <dbReference type="EMBL" id="KAF8404251.1"/>
    </source>
</evidence>
<reference evidence="3 4" key="1">
    <citation type="submission" date="2020-04" db="EMBL/GenBank/DDBJ databases">
        <title>Plant Genome Project.</title>
        <authorList>
            <person name="Zhang R.-G."/>
        </authorList>
    </citation>
    <scope>NUCLEOTIDE SEQUENCE [LARGE SCALE GENOMIC DNA]</scope>
    <source>
        <strain evidence="3">YNK0</strain>
        <tissue evidence="3">Leaf</tissue>
    </source>
</reference>
<evidence type="ECO:0000256" key="1">
    <source>
        <dbReference type="ARBA" id="ARBA00023002"/>
    </source>
</evidence>
<dbReference type="OMA" id="RAMDSFI"/>
<feature type="domain" description="TauD/TfdA-like" evidence="2">
    <location>
        <begin position="41"/>
        <end position="308"/>
    </location>
</feature>
<organism evidence="3 4">
    <name type="scientific">Tetracentron sinense</name>
    <name type="common">Spur-leaf</name>
    <dbReference type="NCBI Taxonomy" id="13715"/>
    <lineage>
        <taxon>Eukaryota</taxon>
        <taxon>Viridiplantae</taxon>
        <taxon>Streptophyta</taxon>
        <taxon>Embryophyta</taxon>
        <taxon>Tracheophyta</taxon>
        <taxon>Spermatophyta</taxon>
        <taxon>Magnoliopsida</taxon>
        <taxon>Trochodendrales</taxon>
        <taxon>Trochodendraceae</taxon>
        <taxon>Tetracentron</taxon>
    </lineage>
</organism>
<dbReference type="InterPro" id="IPR050411">
    <property type="entry name" value="AlphaKG_dependent_hydroxylases"/>
</dbReference>
<dbReference type="OrthoDB" id="408743at2759"/>
<sequence>MEFVEGKIVEEKEFGGVVFPKTLHPPNGVYEANELVEMVKGKREWLCELLQRHSAILFRGFGLFSAQDFGRVVEAFKWDEMGYLGPAARFKVADRVQTANEVPLDQLINFHHEMAQAKQFPSKIFFFCSQPSPEGGETSIVPSHIVVEKMEERVPEFMAKLSQTGYILGLKTRKDNDSSEIFSQAWKLIIKTEDKAEFEERVKEKMDCSSVKFNEHGSVEFVHGPMNPIRELGGRRVWFNTILGYTSDERDINLRFGDETSFPLEALDAHKKILDETCVDLKWEKGDVLLLDNLCVQHARRPGKPPRVILVSICK</sequence>
<keyword evidence="4" id="KW-1185">Reference proteome</keyword>
<dbReference type="PANTHER" id="PTHR10696:SF21">
    <property type="entry name" value="TAUD_TFDA-LIKE DOMAIN-CONTAINING PROTEIN"/>
    <property type="match status" value="1"/>
</dbReference>
<dbReference type="SUPFAM" id="SSF51197">
    <property type="entry name" value="Clavaminate synthase-like"/>
    <property type="match status" value="1"/>
</dbReference>
<dbReference type="Gene3D" id="3.60.130.10">
    <property type="entry name" value="Clavaminate synthase-like"/>
    <property type="match status" value="1"/>
</dbReference>
<keyword evidence="1" id="KW-0560">Oxidoreductase</keyword>
<comment type="caution">
    <text evidence="3">The sequence shown here is derived from an EMBL/GenBank/DDBJ whole genome shotgun (WGS) entry which is preliminary data.</text>
</comment>
<name>A0A835DI38_TETSI</name>